<dbReference type="AlphaFoldDB" id="A0A6S7AMX0"/>
<organism evidence="4 5">
    <name type="scientific">Achromobacter deleyi</name>
    <dbReference type="NCBI Taxonomy" id="1353891"/>
    <lineage>
        <taxon>Bacteria</taxon>
        <taxon>Pseudomonadati</taxon>
        <taxon>Pseudomonadota</taxon>
        <taxon>Betaproteobacteria</taxon>
        <taxon>Burkholderiales</taxon>
        <taxon>Alcaligenaceae</taxon>
        <taxon>Achromobacter</taxon>
    </lineage>
</organism>
<evidence type="ECO:0000313" key="5">
    <source>
        <dbReference type="Proteomes" id="UP000494111"/>
    </source>
</evidence>
<feature type="domain" description="Glucosamine inositolphosphorylceramide transferase 1 N-terminal" evidence="3">
    <location>
        <begin position="290"/>
        <end position="511"/>
    </location>
</feature>
<sequence length="530" mass="60514">MKTYRVGLLLDGTDQPGWIHDMAEWLARSQDFELSALLVMPKAPADRKPRLGAKALFGTLSRLESRLLPNRQRQMLTCRDMRASVPASTAVLALAQDAADDDGVAALGLDLVILLGALPPVRARMAGWARLGLWRLSYSDIAVATSRYAGFWEVYQREDHTTVKLWRVGLDADADTLLDQRSFNTEVFWLKNQTRAFSLGNFMVYDALQALARARPGVTPPGMQIMSGQRRDDPAEWDSAAYIARQAWLMTDLIVRRIMKRNVRWRIGMFPSARQQAVVSEAMVLQPPKGRFFADPFVYTKDQHPYIFFEDYDFTSRKGTISVATFEDGAFRFLGTALNLPYHLSFPYVFEYEGVTYMVPETCGNRSIELWKCTEFPFKWELDLTLMTNISAVDTIIFKRGEYWWLLTNIDRTDGQNHCDELFAFFADSPRSTHWTPHASNPIVRNPMRARNAGIVVSPGGEVMRCAQYQGFCHYGKGVSLNRIEELSPSTYVETDGEIHYASFLRKRHASMHHWHHQGGHTVFDFAYME</sequence>
<dbReference type="EMBL" id="CADIJO010000033">
    <property type="protein sequence ID" value="CAB3739747.1"/>
    <property type="molecule type" value="Genomic_DNA"/>
</dbReference>
<keyword evidence="2" id="KW-0119">Carbohydrate metabolism</keyword>
<dbReference type="GO" id="GO:0045493">
    <property type="term" value="P:xylan catabolic process"/>
    <property type="evidence" value="ECO:0007669"/>
    <property type="project" value="UniProtKB-KW"/>
</dbReference>
<evidence type="ECO:0000313" key="4">
    <source>
        <dbReference type="EMBL" id="CAB3739747.1"/>
    </source>
</evidence>
<name>A0A6S7AMX0_9BURK</name>
<dbReference type="InterPro" id="IPR056442">
    <property type="entry name" value="GINT1_N"/>
</dbReference>
<dbReference type="Proteomes" id="UP000494111">
    <property type="component" value="Unassembled WGS sequence"/>
</dbReference>
<dbReference type="PANTHER" id="PTHR43772:SF2">
    <property type="entry name" value="PUTATIVE (AFU_ORTHOLOGUE AFUA_2G04480)-RELATED"/>
    <property type="match status" value="1"/>
</dbReference>
<dbReference type="RefSeq" id="WP_175196174.1">
    <property type="nucleotide sequence ID" value="NZ_CADIJO010000033.1"/>
</dbReference>
<accession>A0A6S7AMX0</accession>
<dbReference type="Pfam" id="PF24793">
    <property type="entry name" value="GINT1_N"/>
    <property type="match status" value="1"/>
</dbReference>
<dbReference type="InterPro" id="IPR023296">
    <property type="entry name" value="Glyco_hydro_beta-prop_sf"/>
</dbReference>
<keyword evidence="1" id="KW-0858">Xylan degradation</keyword>
<dbReference type="InterPro" id="IPR052176">
    <property type="entry name" value="Glycosyl_Hydrlase_43_Enz"/>
</dbReference>
<dbReference type="SUPFAM" id="SSF75005">
    <property type="entry name" value="Arabinanase/levansucrase/invertase"/>
    <property type="match status" value="1"/>
</dbReference>
<proteinExistence type="predicted"/>
<gene>
    <name evidence="4" type="ORF">LMG3458_05651</name>
</gene>
<dbReference type="PANTHER" id="PTHR43772">
    <property type="entry name" value="ENDO-1,4-BETA-XYLANASE"/>
    <property type="match status" value="1"/>
</dbReference>
<protein>
    <recommendedName>
        <fullName evidence="3">Glucosamine inositolphosphorylceramide transferase 1 N-terminal domain-containing protein</fullName>
    </recommendedName>
</protein>
<evidence type="ECO:0000256" key="2">
    <source>
        <dbReference type="ARBA" id="ARBA00023277"/>
    </source>
</evidence>
<keyword evidence="1" id="KW-0624">Polysaccharide degradation</keyword>
<reference evidence="4 5" key="1">
    <citation type="submission" date="2020-04" db="EMBL/GenBank/DDBJ databases">
        <authorList>
            <person name="De Canck E."/>
        </authorList>
    </citation>
    <scope>NUCLEOTIDE SEQUENCE [LARGE SCALE GENOMIC DNA]</scope>
    <source>
        <strain evidence="4 5">LMG 3458</strain>
    </source>
</reference>
<evidence type="ECO:0000259" key="3">
    <source>
        <dbReference type="Pfam" id="PF24793"/>
    </source>
</evidence>
<evidence type="ECO:0000256" key="1">
    <source>
        <dbReference type="ARBA" id="ARBA00022651"/>
    </source>
</evidence>